<dbReference type="EMBL" id="MU007019">
    <property type="protein sequence ID" value="KAF2433718.1"/>
    <property type="molecule type" value="Genomic_DNA"/>
</dbReference>
<proteinExistence type="predicted"/>
<dbReference type="InterPro" id="IPR037653">
    <property type="entry name" value="Cbp6"/>
</dbReference>
<dbReference type="GO" id="GO:0061671">
    <property type="term" value="C:Cbp3p-Cbp6 complex"/>
    <property type="evidence" value="ECO:0007669"/>
    <property type="project" value="InterPro"/>
</dbReference>
<dbReference type="GO" id="GO:0043022">
    <property type="term" value="F:ribosome binding"/>
    <property type="evidence" value="ECO:0007669"/>
    <property type="project" value="InterPro"/>
</dbReference>
<dbReference type="PANTHER" id="PTHR28250:SF1">
    <property type="entry name" value="CYTOCHROME B PRE-MRNA-PROCESSING PROTEIN 6"/>
    <property type="match status" value="1"/>
</dbReference>
<dbReference type="Pfam" id="PF20180">
    <property type="entry name" value="UQCC2_CBP6"/>
    <property type="match status" value="1"/>
</dbReference>
<evidence type="ECO:0000313" key="1">
    <source>
        <dbReference type="EMBL" id="KAF2433718.1"/>
    </source>
</evidence>
<protein>
    <recommendedName>
        <fullName evidence="3">Ubiquinol-cytochrome-c reductase complex assembly factor 2</fullName>
    </recommendedName>
</protein>
<accession>A0A9P4U274</accession>
<reference evidence="1" key="1">
    <citation type="journal article" date="2020" name="Stud. Mycol.">
        <title>101 Dothideomycetes genomes: a test case for predicting lifestyles and emergence of pathogens.</title>
        <authorList>
            <person name="Haridas S."/>
            <person name="Albert R."/>
            <person name="Binder M."/>
            <person name="Bloem J."/>
            <person name="Labutti K."/>
            <person name="Salamov A."/>
            <person name="Andreopoulos B."/>
            <person name="Baker S."/>
            <person name="Barry K."/>
            <person name="Bills G."/>
            <person name="Bluhm B."/>
            <person name="Cannon C."/>
            <person name="Castanera R."/>
            <person name="Culley D."/>
            <person name="Daum C."/>
            <person name="Ezra D."/>
            <person name="Gonzalez J."/>
            <person name="Henrissat B."/>
            <person name="Kuo A."/>
            <person name="Liang C."/>
            <person name="Lipzen A."/>
            <person name="Lutzoni F."/>
            <person name="Magnuson J."/>
            <person name="Mondo S."/>
            <person name="Nolan M."/>
            <person name="Ohm R."/>
            <person name="Pangilinan J."/>
            <person name="Park H.-J."/>
            <person name="Ramirez L."/>
            <person name="Alfaro M."/>
            <person name="Sun H."/>
            <person name="Tritt A."/>
            <person name="Yoshinaga Y."/>
            <person name="Zwiers L.-H."/>
            <person name="Turgeon B."/>
            <person name="Goodwin S."/>
            <person name="Spatafora J."/>
            <person name="Crous P."/>
            <person name="Grigoriev I."/>
        </authorList>
    </citation>
    <scope>NUCLEOTIDE SEQUENCE</scope>
    <source>
        <strain evidence="1">CBS 130266</strain>
    </source>
</reference>
<dbReference type="AlphaFoldDB" id="A0A9P4U274"/>
<dbReference type="PANTHER" id="PTHR28250">
    <property type="entry name" value="CYTOCHROME B PRE-MRNA-PROCESSING PROTEIN 6"/>
    <property type="match status" value="1"/>
</dbReference>
<evidence type="ECO:0000313" key="2">
    <source>
        <dbReference type="Proteomes" id="UP000800235"/>
    </source>
</evidence>
<gene>
    <name evidence="1" type="ORF">EJ08DRAFT_628366</name>
</gene>
<organism evidence="1 2">
    <name type="scientific">Tothia fuscella</name>
    <dbReference type="NCBI Taxonomy" id="1048955"/>
    <lineage>
        <taxon>Eukaryota</taxon>
        <taxon>Fungi</taxon>
        <taxon>Dikarya</taxon>
        <taxon>Ascomycota</taxon>
        <taxon>Pezizomycotina</taxon>
        <taxon>Dothideomycetes</taxon>
        <taxon>Pleosporomycetidae</taxon>
        <taxon>Venturiales</taxon>
        <taxon>Cylindrosympodiaceae</taxon>
        <taxon>Tothia</taxon>
    </lineage>
</organism>
<keyword evidence="2" id="KW-1185">Reference proteome</keyword>
<dbReference type="GO" id="GO:0034551">
    <property type="term" value="P:mitochondrial respiratory chain complex III assembly"/>
    <property type="evidence" value="ECO:0007669"/>
    <property type="project" value="TreeGrafter"/>
</dbReference>
<evidence type="ECO:0008006" key="3">
    <source>
        <dbReference type="Google" id="ProtNLM"/>
    </source>
</evidence>
<sequence length="115" mass="13430">MSRASIPKHYSRILQSWPKDPLRPEVSFQKVIERRLAAAQTVSPESEATELRNINALYSLLDNRYRKKYPAPARLFKPTSNPAYYDDLIHELSQAPNRSWLQRFMTKLKGTIRLS</sequence>
<dbReference type="Proteomes" id="UP000800235">
    <property type="component" value="Unassembled WGS sequence"/>
</dbReference>
<name>A0A9P4U274_9PEZI</name>
<dbReference type="OrthoDB" id="2107880at2759"/>
<comment type="caution">
    <text evidence="1">The sequence shown here is derived from an EMBL/GenBank/DDBJ whole genome shotgun (WGS) entry which is preliminary data.</text>
</comment>